<gene>
    <name evidence="2" type="ORF">US53_C0056G0006</name>
</gene>
<dbReference type="EMBL" id="LBTI01000056">
    <property type="protein sequence ID" value="KKQ36351.1"/>
    <property type="molecule type" value="Genomic_DNA"/>
</dbReference>
<comment type="caution">
    <text evidence="2">The sequence shown here is derived from an EMBL/GenBank/DDBJ whole genome shotgun (WGS) entry which is preliminary data.</text>
</comment>
<protein>
    <recommendedName>
        <fullName evidence="4">SCP domain-containing protein</fullName>
    </recommendedName>
</protein>
<proteinExistence type="predicted"/>
<reference evidence="2 3" key="1">
    <citation type="journal article" date="2015" name="Nature">
        <title>rRNA introns, odd ribosomes, and small enigmatic genomes across a large radiation of phyla.</title>
        <authorList>
            <person name="Brown C.T."/>
            <person name="Hug L.A."/>
            <person name="Thomas B.C."/>
            <person name="Sharon I."/>
            <person name="Castelle C.J."/>
            <person name="Singh A."/>
            <person name="Wilkins M.J."/>
            <person name="Williams K.H."/>
            <person name="Banfield J.F."/>
        </authorList>
    </citation>
    <scope>NUCLEOTIDE SEQUENCE [LARGE SCALE GENOMIC DNA]</scope>
</reference>
<keyword evidence="1" id="KW-1133">Transmembrane helix</keyword>
<evidence type="ECO:0000313" key="2">
    <source>
        <dbReference type="EMBL" id="KKQ36351.1"/>
    </source>
</evidence>
<dbReference type="AlphaFoldDB" id="A0A0G0K6T9"/>
<evidence type="ECO:0000256" key="1">
    <source>
        <dbReference type="SAM" id="Phobius"/>
    </source>
</evidence>
<dbReference type="InterPro" id="IPR035940">
    <property type="entry name" value="CAP_sf"/>
</dbReference>
<dbReference type="Gene3D" id="3.40.33.10">
    <property type="entry name" value="CAP"/>
    <property type="match status" value="1"/>
</dbReference>
<name>A0A0G0K6T9_9BACT</name>
<organism evidence="2 3">
    <name type="scientific">Candidatus Woesebacteria bacterium GW2011_GWA1_37_7</name>
    <dbReference type="NCBI Taxonomy" id="1618545"/>
    <lineage>
        <taxon>Bacteria</taxon>
        <taxon>Candidatus Woeseibacteriota</taxon>
    </lineage>
</organism>
<evidence type="ECO:0008006" key="4">
    <source>
        <dbReference type="Google" id="ProtNLM"/>
    </source>
</evidence>
<accession>A0A0G0K6T9</accession>
<dbReference type="STRING" id="1618545.US53_C0056G0006"/>
<dbReference type="Proteomes" id="UP000034591">
    <property type="component" value="Unassembled WGS sequence"/>
</dbReference>
<sequence length="213" mass="23849">MRLTKVHLKNGLQRVLKILFTLIGTAMLAAVIFGVYLIGLFHGYKIGQQESQEQISSIFDSLINKTSPDSLMQTPSKAPTNTPMKPTAIKNWGGPELWEVVNKKRIEYGVNPLNTRSELCTIAAIRLNELLELEKLDNHEGFSNMKERRPDLAWIFDKYGVIAEFLAYGGDSPEETVGLWDNTLGHKKLLIGGEYIWGCVYAQNSFAVAIAAY</sequence>
<feature type="transmembrane region" description="Helical" evidence="1">
    <location>
        <begin position="20"/>
        <end position="44"/>
    </location>
</feature>
<keyword evidence="1" id="KW-0472">Membrane</keyword>
<evidence type="ECO:0000313" key="3">
    <source>
        <dbReference type="Proteomes" id="UP000034591"/>
    </source>
</evidence>
<keyword evidence="1" id="KW-0812">Transmembrane</keyword>
<dbReference type="SUPFAM" id="SSF55797">
    <property type="entry name" value="PR-1-like"/>
    <property type="match status" value="1"/>
</dbReference>